<dbReference type="KEGG" id="dli:dnl_16650"/>
<dbReference type="PANTHER" id="PTHR13504:SF38">
    <property type="entry name" value="FIDO DOMAIN-CONTAINING PROTEIN"/>
    <property type="match status" value="1"/>
</dbReference>
<dbReference type="InterPro" id="IPR036597">
    <property type="entry name" value="Fido-like_dom_sf"/>
</dbReference>
<evidence type="ECO:0000313" key="6">
    <source>
        <dbReference type="Proteomes" id="UP000663720"/>
    </source>
</evidence>
<proteinExistence type="predicted"/>
<evidence type="ECO:0000256" key="1">
    <source>
        <dbReference type="PIRSR" id="PIRSR640198-1"/>
    </source>
</evidence>
<feature type="domain" description="Fido" evidence="4">
    <location>
        <begin position="81"/>
        <end position="235"/>
    </location>
</feature>
<evidence type="ECO:0000256" key="2">
    <source>
        <dbReference type="PIRSR" id="PIRSR640198-2"/>
    </source>
</evidence>
<reference evidence="5" key="1">
    <citation type="journal article" date="2021" name="Microb. Physiol.">
        <title>Proteogenomic Insights into the Physiology of Marine, Sulfate-Reducing, Filamentous Desulfonema limicola and Desulfonema magnum.</title>
        <authorList>
            <person name="Schnaars V."/>
            <person name="Wohlbrand L."/>
            <person name="Scheve S."/>
            <person name="Hinrichs C."/>
            <person name="Reinhardt R."/>
            <person name="Rabus R."/>
        </authorList>
    </citation>
    <scope>NUCLEOTIDE SEQUENCE</scope>
    <source>
        <strain evidence="5">5ac10</strain>
    </source>
</reference>
<dbReference type="AlphaFoldDB" id="A0A975GFP9"/>
<evidence type="ECO:0000313" key="5">
    <source>
        <dbReference type="EMBL" id="QTA79395.1"/>
    </source>
</evidence>
<dbReference type="Gene3D" id="1.10.3290.10">
    <property type="entry name" value="Fido-like domain"/>
    <property type="match status" value="1"/>
</dbReference>
<protein>
    <submittedName>
        <fullName evidence="5">Fic/DOC family protein</fullName>
    </submittedName>
</protein>
<feature type="site" description="Important for autoinhibition of adenylyltransferase activity" evidence="3">
    <location>
        <position position="32"/>
    </location>
</feature>
<dbReference type="Pfam" id="PF02661">
    <property type="entry name" value="Fic"/>
    <property type="match status" value="1"/>
</dbReference>
<evidence type="ECO:0000256" key="3">
    <source>
        <dbReference type="PIRSR" id="PIRSR640198-3"/>
    </source>
</evidence>
<dbReference type="InterPro" id="IPR003812">
    <property type="entry name" value="Fido"/>
</dbReference>
<dbReference type="GO" id="GO:0005524">
    <property type="term" value="F:ATP binding"/>
    <property type="evidence" value="ECO:0007669"/>
    <property type="project" value="UniProtKB-KW"/>
</dbReference>
<name>A0A975GFP9_9BACT</name>
<feature type="active site" evidence="1">
    <location>
        <position position="173"/>
    </location>
</feature>
<keyword evidence="6" id="KW-1185">Reference proteome</keyword>
<dbReference type="PROSITE" id="PS51459">
    <property type="entry name" value="FIDO"/>
    <property type="match status" value="1"/>
</dbReference>
<organism evidence="5 6">
    <name type="scientific">Desulfonema limicola</name>
    <dbReference type="NCBI Taxonomy" id="45656"/>
    <lineage>
        <taxon>Bacteria</taxon>
        <taxon>Pseudomonadati</taxon>
        <taxon>Thermodesulfobacteriota</taxon>
        <taxon>Desulfobacteria</taxon>
        <taxon>Desulfobacterales</taxon>
        <taxon>Desulfococcaceae</taxon>
        <taxon>Desulfonema</taxon>
    </lineage>
</organism>
<sequence length="271" mass="30895">MDNILNNLDKDIRKLLVAQLRNLWTHTSTAIEGNTLTLGETAFVIEEGLTVSGKPLKDHQEVVGHARAIDLIYDLIKKDAVSEKNISDLHKAVQTEAIFDVYKPVGKWKVEPNWTSMIDGDKQVMFEYAAPGDVPILMTEWLNLLNSYIKKELLQEDALDAYARLHISFVRIHPFYDGNGRIARLVSNIPVLKSGFPPIIIPKQRRREYIMALTEYHLSAGPPIPGEPLLPETEKIKNFKIFCAESWKESIELVNTAQRKHAERYGKKHTE</sequence>
<keyword evidence="2" id="KW-0067">ATP-binding</keyword>
<evidence type="ECO:0000259" key="4">
    <source>
        <dbReference type="PROSITE" id="PS51459"/>
    </source>
</evidence>
<accession>A0A975GFP9</accession>
<dbReference type="RefSeq" id="WP_207691152.1">
    <property type="nucleotide sequence ID" value="NZ_CP061799.1"/>
</dbReference>
<dbReference type="EMBL" id="CP061799">
    <property type="protein sequence ID" value="QTA79395.1"/>
    <property type="molecule type" value="Genomic_DNA"/>
</dbReference>
<feature type="binding site" evidence="2">
    <location>
        <begin position="177"/>
        <end position="184"/>
    </location>
    <ligand>
        <name>ATP</name>
        <dbReference type="ChEBI" id="CHEBI:30616"/>
    </ligand>
</feature>
<keyword evidence="2" id="KW-0547">Nucleotide-binding</keyword>
<dbReference type="InterPro" id="IPR040198">
    <property type="entry name" value="Fido_containing"/>
</dbReference>
<dbReference type="SUPFAM" id="SSF140931">
    <property type="entry name" value="Fic-like"/>
    <property type="match status" value="1"/>
</dbReference>
<dbReference type="Proteomes" id="UP000663720">
    <property type="component" value="Chromosome"/>
</dbReference>
<dbReference type="PANTHER" id="PTHR13504">
    <property type="entry name" value="FIDO DOMAIN-CONTAINING PROTEIN DDB_G0283145"/>
    <property type="match status" value="1"/>
</dbReference>
<gene>
    <name evidence="5" type="ORF">dnl_16650</name>
</gene>